<evidence type="ECO:0000259" key="2">
    <source>
        <dbReference type="PROSITE" id="PS51819"/>
    </source>
</evidence>
<feature type="domain" description="VOC" evidence="2">
    <location>
        <begin position="84"/>
        <end position="203"/>
    </location>
</feature>
<dbReference type="Pfam" id="PF00903">
    <property type="entry name" value="Glyoxalase"/>
    <property type="match status" value="1"/>
</dbReference>
<dbReference type="AlphaFoldDB" id="A0AAV9WVD7"/>
<dbReference type="InterPro" id="IPR004360">
    <property type="entry name" value="Glyas_Fos-R_dOase_dom"/>
</dbReference>
<dbReference type="EMBL" id="JAVHJO010000016">
    <property type="protein sequence ID" value="KAK6526336.1"/>
    <property type="molecule type" value="Genomic_DNA"/>
</dbReference>
<name>A0AAV9WVD7_9PEZI</name>
<dbReference type="Proteomes" id="UP001365542">
    <property type="component" value="Unassembled WGS sequence"/>
</dbReference>
<feature type="region of interest" description="Disordered" evidence="1">
    <location>
        <begin position="1"/>
        <end position="76"/>
    </location>
</feature>
<comment type="caution">
    <text evidence="3">The sequence shown here is derived from an EMBL/GenBank/DDBJ whole genome shotgun (WGS) entry which is preliminary data.</text>
</comment>
<evidence type="ECO:0000313" key="4">
    <source>
        <dbReference type="Proteomes" id="UP001365542"/>
    </source>
</evidence>
<reference evidence="3 4" key="1">
    <citation type="submission" date="2019-10" db="EMBL/GenBank/DDBJ databases">
        <authorList>
            <person name="Palmer J.M."/>
        </authorList>
    </citation>
    <scope>NUCLEOTIDE SEQUENCE [LARGE SCALE GENOMIC DNA]</scope>
    <source>
        <strain evidence="3 4">TWF694</strain>
    </source>
</reference>
<protein>
    <recommendedName>
        <fullName evidence="2">VOC domain-containing protein</fullName>
    </recommendedName>
</protein>
<evidence type="ECO:0000313" key="3">
    <source>
        <dbReference type="EMBL" id="KAK6526336.1"/>
    </source>
</evidence>
<proteinExistence type="predicted"/>
<accession>A0AAV9WVD7</accession>
<dbReference type="InterPro" id="IPR037523">
    <property type="entry name" value="VOC_core"/>
</dbReference>
<dbReference type="PROSITE" id="PS51819">
    <property type="entry name" value="VOC"/>
    <property type="match status" value="1"/>
</dbReference>
<feature type="compositionally biased region" description="Low complexity" evidence="1">
    <location>
        <begin position="41"/>
        <end position="55"/>
    </location>
</feature>
<gene>
    <name evidence="3" type="ORF">TWF694_004934</name>
</gene>
<organism evidence="3 4">
    <name type="scientific">Orbilia ellipsospora</name>
    <dbReference type="NCBI Taxonomy" id="2528407"/>
    <lineage>
        <taxon>Eukaryota</taxon>
        <taxon>Fungi</taxon>
        <taxon>Dikarya</taxon>
        <taxon>Ascomycota</taxon>
        <taxon>Pezizomycotina</taxon>
        <taxon>Orbiliomycetes</taxon>
        <taxon>Orbiliales</taxon>
        <taxon>Orbiliaceae</taxon>
        <taxon>Orbilia</taxon>
    </lineage>
</organism>
<sequence>MSSEKRGTDVTEPTANVDSPVKKKVKTDEVEDVTNGHTEEAAPTAEAEAGEPEPMAVEKDTNGTETKADDADAAASWTPPPFGSICWIQIPAADVTRAKKFYTEAFEFEFKPTPAGYKEEDLAMFTLKNPGGTLTGGVTKTDPNSAPSAGTILYFMVGDVDKALEKIEGLGGKTRVEKKPEGEHGLVGLFEDTEGNVHGVYQIKMGGAEATEEAKE</sequence>
<dbReference type="CDD" id="cd07247">
    <property type="entry name" value="SgaA_N_like"/>
    <property type="match status" value="1"/>
</dbReference>
<dbReference type="InterPro" id="IPR052164">
    <property type="entry name" value="Anthracycline_SecMetBiosynth"/>
</dbReference>
<dbReference type="Gene3D" id="3.10.180.10">
    <property type="entry name" value="2,3-Dihydroxybiphenyl 1,2-Dioxygenase, domain 1"/>
    <property type="match status" value="1"/>
</dbReference>
<dbReference type="InterPro" id="IPR029068">
    <property type="entry name" value="Glyas_Bleomycin-R_OHBP_Dase"/>
</dbReference>
<keyword evidence="4" id="KW-1185">Reference proteome</keyword>
<evidence type="ECO:0000256" key="1">
    <source>
        <dbReference type="SAM" id="MobiDB-lite"/>
    </source>
</evidence>
<dbReference type="PANTHER" id="PTHR33993">
    <property type="entry name" value="GLYOXALASE-RELATED"/>
    <property type="match status" value="1"/>
</dbReference>
<feature type="compositionally biased region" description="Basic and acidic residues" evidence="1">
    <location>
        <begin position="56"/>
        <end position="70"/>
    </location>
</feature>
<dbReference type="SUPFAM" id="SSF54593">
    <property type="entry name" value="Glyoxalase/Bleomycin resistance protein/Dihydroxybiphenyl dioxygenase"/>
    <property type="match status" value="1"/>
</dbReference>